<reference evidence="2" key="5">
    <citation type="journal article" date="2021" name="G3 (Bethesda)">
        <title>Aegilops tauschii genome assembly Aet v5.0 features greater sequence contiguity and improved annotation.</title>
        <authorList>
            <person name="Wang L."/>
            <person name="Zhu T."/>
            <person name="Rodriguez J.C."/>
            <person name="Deal K.R."/>
            <person name="Dubcovsky J."/>
            <person name="McGuire P.E."/>
            <person name="Lux T."/>
            <person name="Spannagl M."/>
            <person name="Mayer K.F.X."/>
            <person name="Baldrich P."/>
            <person name="Meyers B.C."/>
            <person name="Huo N."/>
            <person name="Gu Y.Q."/>
            <person name="Zhou H."/>
            <person name="Devos K.M."/>
            <person name="Bennetzen J.L."/>
            <person name="Unver T."/>
            <person name="Budak H."/>
            <person name="Gulick P.J."/>
            <person name="Galiba G."/>
            <person name="Kalapos B."/>
            <person name="Nelson D.R."/>
            <person name="Li P."/>
            <person name="You F.M."/>
            <person name="Luo M.C."/>
            <person name="Dvorak J."/>
        </authorList>
    </citation>
    <scope>NUCLEOTIDE SEQUENCE [LARGE SCALE GENOMIC DNA]</scope>
    <source>
        <strain evidence="2">cv. AL8/78</strain>
    </source>
</reference>
<keyword evidence="1" id="KW-0812">Transmembrane</keyword>
<protein>
    <submittedName>
        <fullName evidence="2">Uncharacterized protein</fullName>
    </submittedName>
</protein>
<evidence type="ECO:0000313" key="2">
    <source>
        <dbReference type="EnsemblPlants" id="AET2Gv20486500.15"/>
    </source>
</evidence>
<dbReference type="Proteomes" id="UP000015105">
    <property type="component" value="Chromosome 2D"/>
</dbReference>
<reference evidence="3" key="2">
    <citation type="journal article" date="2017" name="Nat. Plants">
        <title>The Aegilops tauschii genome reveals multiple impacts of transposons.</title>
        <authorList>
            <person name="Zhao G."/>
            <person name="Zou C."/>
            <person name="Li K."/>
            <person name="Wang K."/>
            <person name="Li T."/>
            <person name="Gao L."/>
            <person name="Zhang X."/>
            <person name="Wang H."/>
            <person name="Yang Z."/>
            <person name="Liu X."/>
            <person name="Jiang W."/>
            <person name="Mao L."/>
            <person name="Kong X."/>
            <person name="Jiao Y."/>
            <person name="Jia J."/>
        </authorList>
    </citation>
    <scope>NUCLEOTIDE SEQUENCE [LARGE SCALE GENOMIC DNA]</scope>
    <source>
        <strain evidence="3">cv. AL8/78</strain>
    </source>
</reference>
<keyword evidence="1" id="KW-1133">Transmembrane helix</keyword>
<keyword evidence="3" id="KW-1185">Reference proteome</keyword>
<dbReference type="Gramene" id="AET2Gv20486500.15">
    <property type="protein sequence ID" value="AET2Gv20486500.15"/>
    <property type="gene ID" value="AET2Gv20486500"/>
</dbReference>
<organism evidence="2 3">
    <name type="scientific">Aegilops tauschii subsp. strangulata</name>
    <name type="common">Goatgrass</name>
    <dbReference type="NCBI Taxonomy" id="200361"/>
    <lineage>
        <taxon>Eukaryota</taxon>
        <taxon>Viridiplantae</taxon>
        <taxon>Streptophyta</taxon>
        <taxon>Embryophyta</taxon>
        <taxon>Tracheophyta</taxon>
        <taxon>Spermatophyta</taxon>
        <taxon>Magnoliopsida</taxon>
        <taxon>Liliopsida</taxon>
        <taxon>Poales</taxon>
        <taxon>Poaceae</taxon>
        <taxon>BOP clade</taxon>
        <taxon>Pooideae</taxon>
        <taxon>Triticodae</taxon>
        <taxon>Triticeae</taxon>
        <taxon>Triticinae</taxon>
        <taxon>Aegilops</taxon>
    </lineage>
</organism>
<dbReference type="EnsemblPlants" id="AET2Gv20486500.15">
    <property type="protein sequence ID" value="AET2Gv20486500.15"/>
    <property type="gene ID" value="AET2Gv20486500"/>
</dbReference>
<proteinExistence type="predicted"/>
<evidence type="ECO:0000313" key="3">
    <source>
        <dbReference type="Proteomes" id="UP000015105"/>
    </source>
</evidence>
<reference evidence="2" key="4">
    <citation type="submission" date="2019-03" db="UniProtKB">
        <authorList>
            <consortium name="EnsemblPlants"/>
        </authorList>
    </citation>
    <scope>IDENTIFICATION</scope>
</reference>
<keyword evidence="1" id="KW-0472">Membrane</keyword>
<reference evidence="2" key="3">
    <citation type="journal article" date="2017" name="Nature">
        <title>Genome sequence of the progenitor of the wheat D genome Aegilops tauschii.</title>
        <authorList>
            <person name="Luo M.C."/>
            <person name="Gu Y.Q."/>
            <person name="Puiu D."/>
            <person name="Wang H."/>
            <person name="Twardziok S.O."/>
            <person name="Deal K.R."/>
            <person name="Huo N."/>
            <person name="Zhu T."/>
            <person name="Wang L."/>
            <person name="Wang Y."/>
            <person name="McGuire P.E."/>
            <person name="Liu S."/>
            <person name="Long H."/>
            <person name="Ramasamy R.K."/>
            <person name="Rodriguez J.C."/>
            <person name="Van S.L."/>
            <person name="Yuan L."/>
            <person name="Wang Z."/>
            <person name="Xia Z."/>
            <person name="Xiao L."/>
            <person name="Anderson O.D."/>
            <person name="Ouyang S."/>
            <person name="Liang Y."/>
            <person name="Zimin A.V."/>
            <person name="Pertea G."/>
            <person name="Qi P."/>
            <person name="Bennetzen J.L."/>
            <person name="Dai X."/>
            <person name="Dawson M.W."/>
            <person name="Muller H.G."/>
            <person name="Kugler K."/>
            <person name="Rivarola-Duarte L."/>
            <person name="Spannagl M."/>
            <person name="Mayer K.F.X."/>
            <person name="Lu F.H."/>
            <person name="Bevan M.W."/>
            <person name="Leroy P."/>
            <person name="Li P."/>
            <person name="You F.M."/>
            <person name="Sun Q."/>
            <person name="Liu Z."/>
            <person name="Lyons E."/>
            <person name="Wicker T."/>
            <person name="Salzberg S.L."/>
            <person name="Devos K.M."/>
            <person name="Dvorak J."/>
        </authorList>
    </citation>
    <scope>NUCLEOTIDE SEQUENCE [LARGE SCALE GENOMIC DNA]</scope>
    <source>
        <strain evidence="2">cv. AL8/78</strain>
    </source>
</reference>
<accession>A0A453BFL3</accession>
<sequence length="170" mass="19189">AGATNGSSRFLEFMTSKGDSVLELLSTPTKISGVHYVQGTITFHDVIDKSHDRGAAQIRLEGVYIWPFRQLRMVANRYMFNFIVLFFVITKRLCFSFVRAKTLSLTFVSPTLALLVYATNCICLKHRGQQTLIIKIALQQKDIFILLCPLRTFACFLNVNLGQQSTTTLS</sequence>
<name>A0A453BFL3_AEGTS</name>
<reference evidence="3" key="1">
    <citation type="journal article" date="2014" name="Science">
        <title>Ancient hybridizations among the ancestral genomes of bread wheat.</title>
        <authorList>
            <consortium name="International Wheat Genome Sequencing Consortium,"/>
            <person name="Marcussen T."/>
            <person name="Sandve S.R."/>
            <person name="Heier L."/>
            <person name="Spannagl M."/>
            <person name="Pfeifer M."/>
            <person name="Jakobsen K.S."/>
            <person name="Wulff B.B."/>
            <person name="Steuernagel B."/>
            <person name="Mayer K.F."/>
            <person name="Olsen O.A."/>
        </authorList>
    </citation>
    <scope>NUCLEOTIDE SEQUENCE [LARGE SCALE GENOMIC DNA]</scope>
    <source>
        <strain evidence="3">cv. AL8/78</strain>
    </source>
</reference>
<feature type="transmembrane region" description="Helical" evidence="1">
    <location>
        <begin position="104"/>
        <end position="123"/>
    </location>
</feature>
<evidence type="ECO:0000256" key="1">
    <source>
        <dbReference type="SAM" id="Phobius"/>
    </source>
</evidence>
<dbReference type="AlphaFoldDB" id="A0A453BFL3"/>
<feature type="transmembrane region" description="Helical" evidence="1">
    <location>
        <begin position="78"/>
        <end position="98"/>
    </location>
</feature>